<keyword evidence="1" id="KW-0472">Membrane</keyword>
<reference evidence="2" key="1">
    <citation type="submission" date="2013-05" db="EMBL/GenBank/DDBJ databases">
        <title>Draft genome sequences of six wheat associated Fusarium spp. isolates.</title>
        <authorList>
            <person name="Moolhuijzen P.M."/>
            <person name="Manners J.M."/>
            <person name="Wilcox S."/>
            <person name="Bellgard M.I."/>
            <person name="Gardiner D.M."/>
        </authorList>
    </citation>
    <scope>NUCLEOTIDE SEQUENCE</scope>
    <source>
        <strain evidence="2">CS5907</strain>
    </source>
</reference>
<name>A0A090N549_9HYPO</name>
<accession>A0A090N549</accession>
<dbReference type="PANTHER" id="PTHR35152">
    <property type="entry name" value="DOMAIN SIGNALLING PROTEIN, PUTATIVE (AFU_ORTHOLOGUE AFUA_5G11310)-RELATED"/>
    <property type="match status" value="1"/>
</dbReference>
<feature type="transmembrane region" description="Helical" evidence="1">
    <location>
        <begin position="51"/>
        <end position="73"/>
    </location>
</feature>
<comment type="caution">
    <text evidence="2">The sequence shown here is derived from an EMBL/GenBank/DDBJ whole genome shotgun (WGS) entry which is preliminary data.</text>
</comment>
<organism evidence="2">
    <name type="scientific">Fusarium acuminatum CS5907</name>
    <dbReference type="NCBI Taxonomy" id="1318461"/>
    <lineage>
        <taxon>Eukaryota</taxon>
        <taxon>Fungi</taxon>
        <taxon>Dikarya</taxon>
        <taxon>Ascomycota</taxon>
        <taxon>Pezizomycotina</taxon>
        <taxon>Sordariomycetes</taxon>
        <taxon>Hypocreomycetidae</taxon>
        <taxon>Hypocreales</taxon>
        <taxon>Nectriaceae</taxon>
        <taxon>Fusarium</taxon>
        <taxon>Fusarium tricinctum species complex</taxon>
    </lineage>
</organism>
<dbReference type="PANTHER" id="PTHR35152:SF1">
    <property type="entry name" value="DOMAIN SIGNALLING PROTEIN, PUTATIVE (AFU_ORTHOLOGUE AFUA_5G11310)-RELATED"/>
    <property type="match status" value="1"/>
</dbReference>
<sequence length="74" mass="8003">MTAQKLLREYQGHIVPQSYNAGFIALSFVVSLVGAGSTLELMNKRTGSRGFFNHLLLLSSAVTMGGVSIWCMVP</sequence>
<dbReference type="EMBL" id="CBMG010003156">
    <property type="protein sequence ID" value="CEG03911.1"/>
    <property type="molecule type" value="Genomic_DNA"/>
</dbReference>
<dbReference type="AlphaFoldDB" id="A0A090N549"/>
<gene>
    <name evidence="2" type="ORF">BN851_0133670</name>
</gene>
<keyword evidence="1" id="KW-1133">Transmembrane helix</keyword>
<evidence type="ECO:0000313" key="2">
    <source>
        <dbReference type="EMBL" id="CEG03911.1"/>
    </source>
</evidence>
<protein>
    <submittedName>
        <fullName evidence="2">WGS project CBMG000000000 data, contig CS5907-c003177</fullName>
    </submittedName>
</protein>
<evidence type="ECO:0000256" key="1">
    <source>
        <dbReference type="SAM" id="Phobius"/>
    </source>
</evidence>
<feature type="transmembrane region" description="Helical" evidence="1">
    <location>
        <begin position="21"/>
        <end position="39"/>
    </location>
</feature>
<proteinExistence type="predicted"/>
<keyword evidence="1" id="KW-0812">Transmembrane</keyword>